<keyword evidence="3" id="KW-1185">Reference proteome</keyword>
<evidence type="ECO:0000313" key="2">
    <source>
        <dbReference type="EMBL" id="ACG78923.1"/>
    </source>
</evidence>
<dbReference type="MEROPS" id="S12.950"/>
<gene>
    <name evidence="2" type="ordered locus">PHZ_c2514</name>
</gene>
<dbReference type="eggNOG" id="COG1680">
    <property type="taxonomic scope" value="Bacteria"/>
</dbReference>
<dbReference type="PANTHER" id="PTHR43283">
    <property type="entry name" value="BETA-LACTAMASE-RELATED"/>
    <property type="match status" value="1"/>
</dbReference>
<dbReference type="InterPro" id="IPR050789">
    <property type="entry name" value="Diverse_Enzym_Activities"/>
</dbReference>
<feature type="domain" description="Beta-lactamase-related" evidence="1">
    <location>
        <begin position="24"/>
        <end position="385"/>
    </location>
</feature>
<proteinExistence type="predicted"/>
<dbReference type="HOGENOM" id="CLU_020027_11_2_5"/>
<dbReference type="SUPFAM" id="SSF56601">
    <property type="entry name" value="beta-lactamase/transpeptidase-like"/>
    <property type="match status" value="1"/>
</dbReference>
<dbReference type="InterPro" id="IPR012338">
    <property type="entry name" value="Beta-lactam/transpept-like"/>
</dbReference>
<sequence length="424" mass="45700">MTSSVLRRAPGFDPARLAAVGPALQAFVDSKELAGVVTLASRGGEIVHAETLGWRDLETGAPMRPDTLFRIASMTKPITSVAALMLMEEGRLSLGDPISRWVPELAEPLVLRNPAGPLDDTTPARRPITIEDLLTHRSGIAYAFFSEGPLKAAYEQALGDPAMNRSTPDEWLAALGTLPLAHQPGERFHYGHSTDVLGFLIGRVEGKPLRQVLRERIFSPLGMVDTDFWLPRDRRGRLASLYTYDEAAGRLTKVEPEMYDTPPAYTPGGGGLISSAPDYHRFARMLLGGGALDGVRLLRPETVALMRTNRLTEPQRQVPFAGMPLWRTNGFGLGLSLAERGAGNPYACGAPGSMTWPGIFGTWWQADPVNDLVMIYLIQHQVPVSAGSGAAVATGRGAAGRRALPIYQQGVYAALQAQSDPGEG</sequence>
<dbReference type="STRING" id="450851.PHZ_c2514"/>
<dbReference type="Gene3D" id="3.40.710.10">
    <property type="entry name" value="DD-peptidase/beta-lactamase superfamily"/>
    <property type="match status" value="1"/>
</dbReference>
<accession>B4RGL7</accession>
<dbReference type="RefSeq" id="WP_012523061.1">
    <property type="nucleotide sequence ID" value="NC_011144.1"/>
</dbReference>
<dbReference type="InterPro" id="IPR001466">
    <property type="entry name" value="Beta-lactam-related"/>
</dbReference>
<name>B4RGL7_PHEZH</name>
<dbReference type="EMBL" id="CP000747">
    <property type="protein sequence ID" value="ACG78923.1"/>
    <property type="molecule type" value="Genomic_DNA"/>
</dbReference>
<dbReference type="Proteomes" id="UP000001868">
    <property type="component" value="Chromosome"/>
</dbReference>
<dbReference type="AlphaFoldDB" id="B4RGL7"/>
<evidence type="ECO:0000259" key="1">
    <source>
        <dbReference type="Pfam" id="PF00144"/>
    </source>
</evidence>
<dbReference type="OrthoDB" id="9808046at2"/>
<dbReference type="KEGG" id="pzu:PHZ_c2514"/>
<organism evidence="2 3">
    <name type="scientific">Phenylobacterium zucineum (strain HLK1)</name>
    <dbReference type="NCBI Taxonomy" id="450851"/>
    <lineage>
        <taxon>Bacteria</taxon>
        <taxon>Pseudomonadati</taxon>
        <taxon>Pseudomonadota</taxon>
        <taxon>Alphaproteobacteria</taxon>
        <taxon>Caulobacterales</taxon>
        <taxon>Caulobacteraceae</taxon>
        <taxon>Phenylobacterium</taxon>
    </lineage>
</organism>
<dbReference type="PANTHER" id="PTHR43283:SF3">
    <property type="entry name" value="BETA-LACTAMASE FAMILY PROTEIN (AFU_ORTHOLOGUE AFUA_5G07500)"/>
    <property type="match status" value="1"/>
</dbReference>
<protein>
    <submittedName>
        <fullName evidence="2">Beta-lactamase class C</fullName>
    </submittedName>
</protein>
<reference evidence="2 3" key="1">
    <citation type="journal article" date="2008" name="BMC Genomics">
        <title>Complete genome of Phenylobacterium zucineum - a novel facultative intracellular bacterium isolated from human erythroleukemia cell line K562.</title>
        <authorList>
            <person name="Luo Y."/>
            <person name="Xu X."/>
            <person name="Ding Z."/>
            <person name="Liu Z."/>
            <person name="Zhang B."/>
            <person name="Yan Z."/>
            <person name="Sun J."/>
            <person name="Hu S."/>
            <person name="Hu X."/>
        </authorList>
    </citation>
    <scope>NUCLEOTIDE SEQUENCE [LARGE SCALE GENOMIC DNA]</scope>
    <source>
        <strain evidence="2 3">HLK1</strain>
    </source>
</reference>
<evidence type="ECO:0000313" key="3">
    <source>
        <dbReference type="Proteomes" id="UP000001868"/>
    </source>
</evidence>
<dbReference type="Pfam" id="PF00144">
    <property type="entry name" value="Beta-lactamase"/>
    <property type="match status" value="1"/>
</dbReference>